<dbReference type="Proteomes" id="UP000004440">
    <property type="component" value="Unassembled WGS sequence"/>
</dbReference>
<name>F9CW04_9ARCH</name>
<dbReference type="STRING" id="1001994.MY1_0693"/>
<gene>
    <name evidence="1" type="ORF">MY1_0693</name>
</gene>
<sequence length="378" mass="42985">MKKAIIVFLSMMLISFSYSLNNDVYALDLKQEKQNIVESLEDLKNNHAISKKSKKHIDDAIEKINESLDEKYWKNGSELNIKEGEKVLNVDKNSINKLDSILEDKKESSIIKNEIFMINLKIAEIDRALVDNAIISIQEIIMSEKGLKKLDKAIQNFEEGDELLDNNDYDKAMKKFLKSWDLIKQSLKDPNVKKMKMIEFEGTGDFNFDGVPDVYLKLIDVDKANKPKQVKIKITGECVNGVIHDDASMKIGFSTQENLSIVFFDEEFTTTNKWFKKYDPDKKINPVVITTVAEYFSFPSSGDDLIQMNSGNEFGSFEFTNQPIGEIGEQTGWTGEFAFNGEPGDYSLRFFLPLTEPTNEGDSCNFVSSFSIPTTINP</sequence>
<dbReference type="RefSeq" id="WP_007550214.1">
    <property type="nucleotide sequence ID" value="NZ_AFPU01000001.1"/>
</dbReference>
<protein>
    <submittedName>
        <fullName evidence="1">Uncharacterized protein</fullName>
    </submittedName>
</protein>
<dbReference type="AlphaFoldDB" id="F9CW04"/>
<evidence type="ECO:0000313" key="2">
    <source>
        <dbReference type="Proteomes" id="UP000004440"/>
    </source>
</evidence>
<dbReference type="EMBL" id="AFPU01000001">
    <property type="protein sequence ID" value="EGP93456.1"/>
    <property type="molecule type" value="Genomic_DNA"/>
</dbReference>
<dbReference type="OrthoDB" id="8162at2157"/>
<evidence type="ECO:0000313" key="1">
    <source>
        <dbReference type="EMBL" id="EGP93456.1"/>
    </source>
</evidence>
<accession>F9CW04</accession>
<comment type="caution">
    <text evidence="1">The sequence shown here is derived from an EMBL/GenBank/DDBJ whole genome shotgun (WGS) entry which is preliminary data.</text>
</comment>
<proteinExistence type="predicted"/>
<organism evidence="1 2">
    <name type="scientific">Nitrosarchaeum koreense MY1</name>
    <dbReference type="NCBI Taxonomy" id="1001994"/>
    <lineage>
        <taxon>Archaea</taxon>
        <taxon>Nitrososphaerota</taxon>
        <taxon>Nitrososphaeria</taxon>
        <taxon>Nitrosopumilales</taxon>
        <taxon>Nitrosopumilaceae</taxon>
        <taxon>Nitrosarchaeum</taxon>
    </lineage>
</organism>
<keyword evidence="2" id="KW-1185">Reference proteome</keyword>
<reference evidence="1 2" key="1">
    <citation type="journal article" date="2011" name="J. Bacteriol.">
        <title>Genome Sequence of an Ammonia-Oxidizing Soil Archaeon, "Candidatus Nitrosoarchaeum koreensis" MY1.</title>
        <authorList>
            <person name="Kim B.K."/>
            <person name="Jung M.Y."/>
            <person name="Yu D.S."/>
            <person name="Park S.J."/>
            <person name="Oh T.K."/>
            <person name="Rhee S.K."/>
            <person name="Kim J.F."/>
        </authorList>
    </citation>
    <scope>NUCLEOTIDE SEQUENCE [LARGE SCALE GENOMIC DNA]</scope>
    <source>
        <strain evidence="1 2">MY1</strain>
    </source>
</reference>